<keyword evidence="3" id="KW-1185">Reference proteome</keyword>
<protein>
    <recommendedName>
        <fullName evidence="1">Aminoglycoside phosphotransferase domain-containing protein</fullName>
    </recommendedName>
</protein>
<dbReference type="Pfam" id="PF01636">
    <property type="entry name" value="APH"/>
    <property type="match status" value="2"/>
</dbReference>
<feature type="domain" description="Aminoglycoside phosphotransferase" evidence="1">
    <location>
        <begin position="8"/>
        <end position="123"/>
    </location>
</feature>
<dbReference type="EMBL" id="BMNI01000002">
    <property type="protein sequence ID" value="GGO86929.1"/>
    <property type="molecule type" value="Genomic_DNA"/>
</dbReference>
<dbReference type="PANTHER" id="PTHR21310">
    <property type="entry name" value="AMINOGLYCOSIDE PHOSPHOTRANSFERASE-RELATED-RELATED"/>
    <property type="match status" value="1"/>
</dbReference>
<organism evidence="2 3">
    <name type="scientific">Nocardioides phosphati</name>
    <dbReference type="NCBI Taxonomy" id="1867775"/>
    <lineage>
        <taxon>Bacteria</taxon>
        <taxon>Bacillati</taxon>
        <taxon>Actinomycetota</taxon>
        <taxon>Actinomycetes</taxon>
        <taxon>Propionibacteriales</taxon>
        <taxon>Nocardioidaceae</taxon>
        <taxon>Nocardioides</taxon>
    </lineage>
</organism>
<name>A0ABQ2N897_9ACTN</name>
<evidence type="ECO:0000313" key="2">
    <source>
        <dbReference type="EMBL" id="GGO86929.1"/>
    </source>
</evidence>
<dbReference type="RefSeq" id="WP_188782948.1">
    <property type="nucleotide sequence ID" value="NZ_BMNI01000002.1"/>
</dbReference>
<dbReference type="SUPFAM" id="SSF56112">
    <property type="entry name" value="Protein kinase-like (PK-like)"/>
    <property type="match status" value="1"/>
</dbReference>
<evidence type="ECO:0000313" key="3">
    <source>
        <dbReference type="Proteomes" id="UP000655410"/>
    </source>
</evidence>
<dbReference type="InterPro" id="IPR002575">
    <property type="entry name" value="Aminoglycoside_PTrfase"/>
</dbReference>
<feature type="domain" description="Aminoglycoside phosphotransferase" evidence="1">
    <location>
        <begin position="138"/>
        <end position="204"/>
    </location>
</feature>
<reference evidence="3" key="1">
    <citation type="journal article" date="2019" name="Int. J. Syst. Evol. Microbiol.">
        <title>The Global Catalogue of Microorganisms (GCM) 10K type strain sequencing project: providing services to taxonomists for standard genome sequencing and annotation.</title>
        <authorList>
            <consortium name="The Broad Institute Genomics Platform"/>
            <consortium name="The Broad Institute Genome Sequencing Center for Infectious Disease"/>
            <person name="Wu L."/>
            <person name="Ma J."/>
        </authorList>
    </citation>
    <scope>NUCLEOTIDE SEQUENCE [LARGE SCALE GENOMIC DNA]</scope>
    <source>
        <strain evidence="3">CGMCC 4.7371</strain>
    </source>
</reference>
<dbReference type="Proteomes" id="UP000655410">
    <property type="component" value="Unassembled WGS sequence"/>
</dbReference>
<accession>A0ABQ2N897</accession>
<proteinExistence type="predicted"/>
<gene>
    <name evidence="2" type="ORF">GCM10011584_10320</name>
</gene>
<dbReference type="InterPro" id="IPR051678">
    <property type="entry name" value="AGP_Transferase"/>
</dbReference>
<dbReference type="Gene3D" id="3.90.1200.10">
    <property type="match status" value="1"/>
</dbReference>
<comment type="caution">
    <text evidence="2">The sequence shown here is derived from an EMBL/GenBank/DDBJ whole genome shotgun (WGS) entry which is preliminary data.</text>
</comment>
<evidence type="ECO:0000259" key="1">
    <source>
        <dbReference type="Pfam" id="PF01636"/>
    </source>
</evidence>
<sequence length="208" mass="22137">MDLFDSGLRPLPGGRSESSFLAQAGDEISVVRLWVRPDRRGSEGYAIEVALMTLLRGIVPVPEVREVRRPVGDMPALVVTGFLPGERLDELLPLLSDEQLAAVGADVGRILARLAGVPMLRAGEFRDAELIVAPFPPGERTAGRAVLVHGDLTAARLLVDPVRLRVTGVLDWEAAHAGSPGDDLASVLSWAPQPLADAARAAYDGVWG</sequence>
<dbReference type="InterPro" id="IPR011009">
    <property type="entry name" value="Kinase-like_dom_sf"/>
</dbReference>